<keyword evidence="5" id="KW-1133">Transmembrane helix</keyword>
<keyword evidence="7" id="KW-1185">Reference proteome</keyword>
<comment type="pathway">
    <text evidence="1">Mycotoxin biosynthesis.</text>
</comment>
<dbReference type="Pfam" id="PF11807">
    <property type="entry name" value="UstYa"/>
    <property type="match status" value="1"/>
</dbReference>
<sequence>MATPYHDLTEVDASPYAPSSTSSTPRASAFPSLLRRASLDFKDADTESLDLAPHPPSSRTGKRDRRILVLSLAGNALLFVLVLVVLASPCRWSGRECVYVRDMGKMAEEAMAKGEVKEMGLMGDISGFVPDFATERVTFLPDAAYAHEDMFSSRAEFDKVAATWRASMPLGRGFITHPNGTASGLPRPYHMVGGKGDGYSIAYLHQVHCVFMLLKHHGSLKFGVTEGGDAARHVTHCYDYLRQSALCAGDAALEGRSESVKGMTDGWGNVHVCRKREEERGWVLENRFSDKVGID</sequence>
<organism evidence="6 7">
    <name type="scientific">Trichodelitschia bisporula</name>
    <dbReference type="NCBI Taxonomy" id="703511"/>
    <lineage>
        <taxon>Eukaryota</taxon>
        <taxon>Fungi</taxon>
        <taxon>Dikarya</taxon>
        <taxon>Ascomycota</taxon>
        <taxon>Pezizomycotina</taxon>
        <taxon>Dothideomycetes</taxon>
        <taxon>Dothideomycetes incertae sedis</taxon>
        <taxon>Phaeotrichales</taxon>
        <taxon>Phaeotrichaceae</taxon>
        <taxon>Trichodelitschia</taxon>
    </lineage>
</organism>
<dbReference type="PANTHER" id="PTHR33365:SF11">
    <property type="entry name" value="TAT PATHWAY SIGNAL SEQUENCE"/>
    <property type="match status" value="1"/>
</dbReference>
<dbReference type="OrthoDB" id="3687641at2759"/>
<gene>
    <name evidence="6" type="ORF">EJ06DRAFT_507693</name>
</gene>
<keyword evidence="2" id="KW-0560">Oxidoreductase</keyword>
<dbReference type="GO" id="GO:0016491">
    <property type="term" value="F:oxidoreductase activity"/>
    <property type="evidence" value="ECO:0007669"/>
    <property type="project" value="UniProtKB-KW"/>
</dbReference>
<dbReference type="PANTHER" id="PTHR33365">
    <property type="entry name" value="YALI0B05434P"/>
    <property type="match status" value="1"/>
</dbReference>
<accession>A0A6G1I078</accession>
<proteinExistence type="inferred from homology"/>
<evidence type="ECO:0000256" key="5">
    <source>
        <dbReference type="SAM" id="Phobius"/>
    </source>
</evidence>
<feature type="transmembrane region" description="Helical" evidence="5">
    <location>
        <begin position="67"/>
        <end position="87"/>
    </location>
</feature>
<dbReference type="AlphaFoldDB" id="A0A6G1I078"/>
<dbReference type="EMBL" id="ML996692">
    <property type="protein sequence ID" value="KAF2401594.1"/>
    <property type="molecule type" value="Genomic_DNA"/>
</dbReference>
<reference evidence="6" key="1">
    <citation type="journal article" date="2020" name="Stud. Mycol.">
        <title>101 Dothideomycetes genomes: a test case for predicting lifestyles and emergence of pathogens.</title>
        <authorList>
            <person name="Haridas S."/>
            <person name="Albert R."/>
            <person name="Binder M."/>
            <person name="Bloem J."/>
            <person name="Labutti K."/>
            <person name="Salamov A."/>
            <person name="Andreopoulos B."/>
            <person name="Baker S."/>
            <person name="Barry K."/>
            <person name="Bills G."/>
            <person name="Bluhm B."/>
            <person name="Cannon C."/>
            <person name="Castanera R."/>
            <person name="Culley D."/>
            <person name="Daum C."/>
            <person name="Ezra D."/>
            <person name="Gonzalez J."/>
            <person name="Henrissat B."/>
            <person name="Kuo A."/>
            <person name="Liang C."/>
            <person name="Lipzen A."/>
            <person name="Lutzoni F."/>
            <person name="Magnuson J."/>
            <person name="Mondo S."/>
            <person name="Nolan M."/>
            <person name="Ohm R."/>
            <person name="Pangilinan J."/>
            <person name="Park H.-J."/>
            <person name="Ramirez L."/>
            <person name="Alfaro M."/>
            <person name="Sun H."/>
            <person name="Tritt A."/>
            <person name="Yoshinaga Y."/>
            <person name="Zwiers L.-H."/>
            <person name="Turgeon B."/>
            <person name="Goodwin S."/>
            <person name="Spatafora J."/>
            <person name="Crous P."/>
            <person name="Grigoriev I."/>
        </authorList>
    </citation>
    <scope>NUCLEOTIDE SEQUENCE</scope>
    <source>
        <strain evidence="6">CBS 262.69</strain>
    </source>
</reference>
<dbReference type="Proteomes" id="UP000799640">
    <property type="component" value="Unassembled WGS sequence"/>
</dbReference>
<feature type="region of interest" description="Disordered" evidence="4">
    <location>
        <begin position="1"/>
        <end position="29"/>
    </location>
</feature>
<evidence type="ECO:0000256" key="1">
    <source>
        <dbReference type="ARBA" id="ARBA00004685"/>
    </source>
</evidence>
<name>A0A6G1I078_9PEZI</name>
<dbReference type="GO" id="GO:0043386">
    <property type="term" value="P:mycotoxin biosynthetic process"/>
    <property type="evidence" value="ECO:0007669"/>
    <property type="project" value="InterPro"/>
</dbReference>
<evidence type="ECO:0000256" key="2">
    <source>
        <dbReference type="ARBA" id="ARBA00023002"/>
    </source>
</evidence>
<keyword evidence="5" id="KW-0812">Transmembrane</keyword>
<evidence type="ECO:0000256" key="3">
    <source>
        <dbReference type="ARBA" id="ARBA00035112"/>
    </source>
</evidence>
<evidence type="ECO:0000313" key="6">
    <source>
        <dbReference type="EMBL" id="KAF2401594.1"/>
    </source>
</evidence>
<evidence type="ECO:0000313" key="7">
    <source>
        <dbReference type="Proteomes" id="UP000799640"/>
    </source>
</evidence>
<evidence type="ECO:0000256" key="4">
    <source>
        <dbReference type="SAM" id="MobiDB-lite"/>
    </source>
</evidence>
<keyword evidence="5" id="KW-0472">Membrane</keyword>
<feature type="compositionally biased region" description="Low complexity" evidence="4">
    <location>
        <begin position="13"/>
        <end position="29"/>
    </location>
</feature>
<protein>
    <submittedName>
        <fullName evidence="6">Uncharacterized protein</fullName>
    </submittedName>
</protein>
<dbReference type="InterPro" id="IPR021765">
    <property type="entry name" value="UstYa-like"/>
</dbReference>
<comment type="similarity">
    <text evidence="3">Belongs to the ustYa family.</text>
</comment>